<keyword evidence="8" id="KW-1185">Reference proteome</keyword>
<keyword evidence="2" id="KW-0479">Metal-binding</keyword>
<protein>
    <recommendedName>
        <fullName evidence="6">2OGFeDO JBP1/TET oxygenase domain-containing protein</fullName>
    </recommendedName>
</protein>
<evidence type="ECO:0000256" key="2">
    <source>
        <dbReference type="ARBA" id="ARBA00022723"/>
    </source>
</evidence>
<evidence type="ECO:0000259" key="6">
    <source>
        <dbReference type="Pfam" id="PF12851"/>
    </source>
</evidence>
<evidence type="ECO:0000256" key="4">
    <source>
        <dbReference type="ARBA" id="ARBA00023002"/>
    </source>
</evidence>
<dbReference type="GO" id="GO:0051213">
    <property type="term" value="F:dioxygenase activity"/>
    <property type="evidence" value="ECO:0007669"/>
    <property type="project" value="UniProtKB-KW"/>
</dbReference>
<proteinExistence type="predicted"/>
<dbReference type="OrthoDB" id="5181791at2"/>
<dbReference type="Pfam" id="PF12851">
    <property type="entry name" value="Tet_JBP"/>
    <property type="match status" value="1"/>
</dbReference>
<gene>
    <name evidence="7" type="ORF">GQ466_27200</name>
</gene>
<dbReference type="EMBL" id="WUTW01000008">
    <property type="protein sequence ID" value="MXQ67711.1"/>
    <property type="molecule type" value="Genomic_DNA"/>
</dbReference>
<reference evidence="7 8" key="1">
    <citation type="submission" date="2019-12" db="EMBL/GenBank/DDBJ databases">
        <title>Nocardia macrotermitis sp. nov. and Nocardia aurantia sp. nov., isolated from the gut of the fungus growing-termite Macrotermes natalensis.</title>
        <authorList>
            <person name="Christine B."/>
            <person name="Rene B."/>
        </authorList>
    </citation>
    <scope>NUCLEOTIDE SEQUENCE [LARGE SCALE GENOMIC DNA]</scope>
    <source>
        <strain evidence="7 8">DSM 102126</strain>
    </source>
</reference>
<feature type="domain" description="2OGFeDO JBP1/TET oxygenase" evidence="6">
    <location>
        <begin position="115"/>
        <end position="272"/>
    </location>
</feature>
<dbReference type="Proteomes" id="UP000431901">
    <property type="component" value="Unassembled WGS sequence"/>
</dbReference>
<evidence type="ECO:0000256" key="5">
    <source>
        <dbReference type="ARBA" id="ARBA00023004"/>
    </source>
</evidence>
<keyword evidence="3" id="KW-0223">Dioxygenase</keyword>
<dbReference type="Gene3D" id="3.60.130.30">
    <property type="match status" value="1"/>
</dbReference>
<keyword evidence="4" id="KW-0560">Oxidoreductase</keyword>
<name>A0A6I4WDG9_9ACTN</name>
<sequence>MIEMRLRTRTHPDALTGMRGKVLGDADHDVLLTGPARVLMPDGRPLCVYLPGHLSPVLADHPEVYEVLHGLRNLKSDNRGLASGTRRRPIPGQQRTRAKRIASAVIGSLETAQRQTYCRLTAWTGDHLPEYERLRPLLRSMSAALAEHVPDRHAAQAAEVARTHADYIVPGTVFSTVTVNNTYPTGVHQDAGDLAAGFSTLAVLRRGAYSGGRLVFPEWRIAADMADGDLMLMDAHQWHGNTAMSCPHGVRDDRMRACCGAERISVVAYFRERMTGCGPLAEEARKAEAIAEKRNQFAGKLTEADLYGTTRPRT</sequence>
<accession>A0A6I4WDG9</accession>
<organism evidence="7 8">
    <name type="scientific">Actinomadura rayongensis</name>
    <dbReference type="NCBI Taxonomy" id="1429076"/>
    <lineage>
        <taxon>Bacteria</taxon>
        <taxon>Bacillati</taxon>
        <taxon>Actinomycetota</taxon>
        <taxon>Actinomycetes</taxon>
        <taxon>Streptosporangiales</taxon>
        <taxon>Thermomonosporaceae</taxon>
        <taxon>Actinomadura</taxon>
    </lineage>
</organism>
<comment type="cofactor">
    <cofactor evidence="1">
        <name>Fe(2+)</name>
        <dbReference type="ChEBI" id="CHEBI:29033"/>
    </cofactor>
</comment>
<dbReference type="GO" id="GO:0046872">
    <property type="term" value="F:metal ion binding"/>
    <property type="evidence" value="ECO:0007669"/>
    <property type="project" value="UniProtKB-KW"/>
</dbReference>
<evidence type="ECO:0000256" key="1">
    <source>
        <dbReference type="ARBA" id="ARBA00001954"/>
    </source>
</evidence>
<keyword evidence="5" id="KW-0408">Iron</keyword>
<evidence type="ECO:0000256" key="3">
    <source>
        <dbReference type="ARBA" id="ARBA00022964"/>
    </source>
</evidence>
<dbReference type="AlphaFoldDB" id="A0A6I4WDG9"/>
<dbReference type="RefSeq" id="WP_161105897.1">
    <property type="nucleotide sequence ID" value="NZ_JBHLYI010000011.1"/>
</dbReference>
<evidence type="ECO:0000313" key="8">
    <source>
        <dbReference type="Proteomes" id="UP000431901"/>
    </source>
</evidence>
<evidence type="ECO:0000313" key="7">
    <source>
        <dbReference type="EMBL" id="MXQ67711.1"/>
    </source>
</evidence>
<dbReference type="InterPro" id="IPR024779">
    <property type="entry name" value="2OGFeDO_JBP1/TET_oxygenase_dom"/>
</dbReference>
<comment type="caution">
    <text evidence="7">The sequence shown here is derived from an EMBL/GenBank/DDBJ whole genome shotgun (WGS) entry which is preliminary data.</text>
</comment>